<evidence type="ECO:0000256" key="4">
    <source>
        <dbReference type="ARBA" id="ARBA00023180"/>
    </source>
</evidence>
<proteinExistence type="predicted"/>
<protein>
    <submittedName>
        <fullName evidence="5">Fibrillin-1</fullName>
    </submittedName>
</protein>
<dbReference type="Proteomes" id="UP001228049">
    <property type="component" value="Unassembled WGS sequence"/>
</dbReference>
<sequence length="122" mass="13923">MSLASVDIEDTLHIHLNISDLSNHDHILEFTPALSALSDHVRYSIDYGNEEGYFKINQREGVSYLHLSKKKALLSGAYSLQISSVPTYRKKELAELEDRHDKDYLTGQLGDILKMRVQIVLH</sequence>
<dbReference type="EMBL" id="JASDAP010000015">
    <property type="protein sequence ID" value="KAK1891436.1"/>
    <property type="molecule type" value="Genomic_DNA"/>
</dbReference>
<organism evidence="5 6">
    <name type="scientific">Dissostichus eleginoides</name>
    <name type="common">Patagonian toothfish</name>
    <name type="synonym">Dissostichus amissus</name>
    <dbReference type="NCBI Taxonomy" id="100907"/>
    <lineage>
        <taxon>Eukaryota</taxon>
        <taxon>Metazoa</taxon>
        <taxon>Chordata</taxon>
        <taxon>Craniata</taxon>
        <taxon>Vertebrata</taxon>
        <taxon>Euteleostomi</taxon>
        <taxon>Actinopterygii</taxon>
        <taxon>Neopterygii</taxon>
        <taxon>Teleostei</taxon>
        <taxon>Neoteleostei</taxon>
        <taxon>Acanthomorphata</taxon>
        <taxon>Eupercaria</taxon>
        <taxon>Perciformes</taxon>
        <taxon>Notothenioidei</taxon>
        <taxon>Nototheniidae</taxon>
        <taxon>Dissostichus</taxon>
    </lineage>
</organism>
<dbReference type="GO" id="GO:0005576">
    <property type="term" value="C:extracellular region"/>
    <property type="evidence" value="ECO:0007669"/>
    <property type="project" value="UniProtKB-SubCell"/>
</dbReference>
<evidence type="ECO:0000256" key="2">
    <source>
        <dbReference type="ARBA" id="ARBA00022525"/>
    </source>
</evidence>
<evidence type="ECO:0000256" key="1">
    <source>
        <dbReference type="ARBA" id="ARBA00004613"/>
    </source>
</evidence>
<keyword evidence="3" id="KW-0732">Signal</keyword>
<name>A0AAD9BZ97_DISEL</name>
<dbReference type="PANTHER" id="PTHR47333:SF5">
    <property type="entry name" value="FIBRILLIN-3"/>
    <property type="match status" value="1"/>
</dbReference>
<dbReference type="InterPro" id="IPR052080">
    <property type="entry name" value="vWF_C/EGF_Fibrillin"/>
</dbReference>
<evidence type="ECO:0000313" key="6">
    <source>
        <dbReference type="Proteomes" id="UP001228049"/>
    </source>
</evidence>
<keyword evidence="6" id="KW-1185">Reference proteome</keyword>
<keyword evidence="2" id="KW-0964">Secreted</keyword>
<comment type="caution">
    <text evidence="5">The sequence shown here is derived from an EMBL/GenBank/DDBJ whole genome shotgun (WGS) entry which is preliminary data.</text>
</comment>
<evidence type="ECO:0000256" key="3">
    <source>
        <dbReference type="ARBA" id="ARBA00022729"/>
    </source>
</evidence>
<gene>
    <name evidence="5" type="ORF">KUDE01_010264</name>
</gene>
<evidence type="ECO:0000313" key="5">
    <source>
        <dbReference type="EMBL" id="KAK1891436.1"/>
    </source>
</evidence>
<accession>A0AAD9BZ97</accession>
<keyword evidence="4" id="KW-0325">Glycoprotein</keyword>
<dbReference type="PANTHER" id="PTHR47333">
    <property type="entry name" value="VON WILLEBRAND FACTOR C AND EGF DOMAIN-CONTAINING PROTEIN"/>
    <property type="match status" value="1"/>
</dbReference>
<dbReference type="AlphaFoldDB" id="A0AAD9BZ97"/>
<comment type="subcellular location">
    <subcellularLocation>
        <location evidence="1">Secreted</location>
    </subcellularLocation>
</comment>
<reference evidence="5" key="1">
    <citation type="submission" date="2023-04" db="EMBL/GenBank/DDBJ databases">
        <title>Chromosome-level genome of Chaenocephalus aceratus.</title>
        <authorList>
            <person name="Park H."/>
        </authorList>
    </citation>
    <scope>NUCLEOTIDE SEQUENCE</scope>
    <source>
        <strain evidence="5">DE</strain>
        <tissue evidence="5">Muscle</tissue>
    </source>
</reference>